<keyword evidence="1 3" id="KW-0597">Phosphoprotein</keyword>
<dbReference type="InterPro" id="IPR011006">
    <property type="entry name" value="CheY-like_superfamily"/>
</dbReference>
<name>M4VAN6_9BACT</name>
<dbReference type="InterPro" id="IPR050595">
    <property type="entry name" value="Bact_response_regulator"/>
</dbReference>
<dbReference type="PROSITE" id="PS50110">
    <property type="entry name" value="RESPONSE_REGULATORY"/>
    <property type="match status" value="1"/>
</dbReference>
<dbReference type="PANTHER" id="PTHR44591:SF14">
    <property type="entry name" value="PROTEIN PILG"/>
    <property type="match status" value="1"/>
</dbReference>
<dbReference type="Proteomes" id="UP000012040">
    <property type="component" value="Chromosome"/>
</dbReference>
<dbReference type="CDD" id="cd17574">
    <property type="entry name" value="REC_OmpR"/>
    <property type="match status" value="1"/>
</dbReference>
<dbReference type="SMART" id="SM00448">
    <property type="entry name" value="REC"/>
    <property type="match status" value="1"/>
</dbReference>
<evidence type="ECO:0000256" key="1">
    <source>
        <dbReference type="ARBA" id="ARBA00022553"/>
    </source>
</evidence>
<keyword evidence="2" id="KW-0902">Two-component regulatory system</keyword>
<dbReference type="RefSeq" id="WP_015470783.1">
    <property type="nucleotide sequence ID" value="NC_020813.1"/>
</dbReference>
<feature type="domain" description="Response regulatory" evidence="4">
    <location>
        <begin position="2"/>
        <end position="115"/>
    </location>
</feature>
<keyword evidence="6" id="KW-1185">Reference proteome</keyword>
<dbReference type="KEGG" id="bex:A11Q_2077"/>
<reference evidence="5 6" key="1">
    <citation type="journal article" date="2013" name="ISME J.">
        <title>By their genes ye shall know them: genomic signatures of predatory bacteria.</title>
        <authorList>
            <person name="Pasternak Z."/>
            <person name="Pietrokovski S."/>
            <person name="Rotem O."/>
            <person name="Gophna U."/>
            <person name="Lurie-Weinberger M.N."/>
            <person name="Jurkevitch E."/>
        </authorList>
    </citation>
    <scope>NUCLEOTIDE SEQUENCE [LARGE SCALE GENOMIC DNA]</scope>
    <source>
        <strain evidence="5 6">JSS</strain>
    </source>
</reference>
<feature type="modified residue" description="4-aspartylphosphate" evidence="3">
    <location>
        <position position="51"/>
    </location>
</feature>
<dbReference type="InterPro" id="IPR001789">
    <property type="entry name" value="Sig_transdc_resp-reg_receiver"/>
</dbReference>
<evidence type="ECO:0000313" key="5">
    <source>
        <dbReference type="EMBL" id="AGH96293.1"/>
    </source>
</evidence>
<gene>
    <name evidence="5" type="ORF">A11Q_2077</name>
</gene>
<evidence type="ECO:0000259" key="4">
    <source>
        <dbReference type="PROSITE" id="PS50110"/>
    </source>
</evidence>
<evidence type="ECO:0000256" key="3">
    <source>
        <dbReference type="PROSITE-ProRule" id="PRU00169"/>
    </source>
</evidence>
<dbReference type="OrthoDB" id="5294466at2"/>
<dbReference type="HOGENOM" id="CLU_000445_69_15_7"/>
<sequence>MKFLIVDDEALIRKSLVRAFAAAGFQCDEAENGKQALEKINTNNYRAVLLDVIMPEKNGYEVLLEMKKNTPVFVISAFTGDDTNIGFIQKDPRVIEYLTKPFEDIFAIVKLVVSKT</sequence>
<protein>
    <submittedName>
        <fullName evidence="5">Putative response regulator</fullName>
    </submittedName>
</protein>
<organism evidence="5 6">
    <name type="scientific">Pseudobdellovibrio exovorus JSS</name>
    <dbReference type="NCBI Taxonomy" id="1184267"/>
    <lineage>
        <taxon>Bacteria</taxon>
        <taxon>Pseudomonadati</taxon>
        <taxon>Bdellovibrionota</taxon>
        <taxon>Bdellovibrionia</taxon>
        <taxon>Bdellovibrionales</taxon>
        <taxon>Pseudobdellovibrionaceae</taxon>
        <taxon>Pseudobdellovibrio</taxon>
    </lineage>
</organism>
<dbReference type="PANTHER" id="PTHR44591">
    <property type="entry name" value="STRESS RESPONSE REGULATOR PROTEIN 1"/>
    <property type="match status" value="1"/>
</dbReference>
<proteinExistence type="predicted"/>
<evidence type="ECO:0000256" key="2">
    <source>
        <dbReference type="ARBA" id="ARBA00023012"/>
    </source>
</evidence>
<dbReference type="AlphaFoldDB" id="M4VAN6"/>
<dbReference type="Gene3D" id="3.40.50.2300">
    <property type="match status" value="1"/>
</dbReference>
<dbReference type="eggNOG" id="COG0745">
    <property type="taxonomic scope" value="Bacteria"/>
</dbReference>
<dbReference type="STRING" id="1184267.A11Q_2077"/>
<accession>M4VAN6</accession>
<evidence type="ECO:0000313" key="6">
    <source>
        <dbReference type="Proteomes" id="UP000012040"/>
    </source>
</evidence>
<dbReference type="GO" id="GO:0000160">
    <property type="term" value="P:phosphorelay signal transduction system"/>
    <property type="evidence" value="ECO:0007669"/>
    <property type="project" value="UniProtKB-KW"/>
</dbReference>
<dbReference type="SUPFAM" id="SSF52172">
    <property type="entry name" value="CheY-like"/>
    <property type="match status" value="1"/>
</dbReference>
<dbReference type="PATRIC" id="fig|1184267.3.peg.2102"/>
<dbReference type="Pfam" id="PF00072">
    <property type="entry name" value="Response_reg"/>
    <property type="match status" value="1"/>
</dbReference>
<dbReference type="EMBL" id="CP003537">
    <property type="protein sequence ID" value="AGH96293.1"/>
    <property type="molecule type" value="Genomic_DNA"/>
</dbReference>